<dbReference type="AlphaFoldDB" id="A0A414B7W4"/>
<dbReference type="Proteomes" id="UP000284621">
    <property type="component" value="Unassembled WGS sequence"/>
</dbReference>
<keyword evidence="5" id="KW-1185">Reference proteome</keyword>
<evidence type="ECO:0000256" key="1">
    <source>
        <dbReference type="ARBA" id="ARBA00023125"/>
    </source>
</evidence>
<dbReference type="Gene3D" id="1.10.357.10">
    <property type="entry name" value="Tetracycline Repressor, domain 2"/>
    <property type="match status" value="1"/>
</dbReference>
<feature type="DNA-binding region" description="H-T-H motif" evidence="2">
    <location>
        <begin position="29"/>
        <end position="48"/>
    </location>
</feature>
<comment type="caution">
    <text evidence="4">The sequence shown here is derived from an EMBL/GenBank/DDBJ whole genome shotgun (WGS) entry which is preliminary data.</text>
</comment>
<keyword evidence="1 2" id="KW-0238">DNA-binding</keyword>
<dbReference type="InterPro" id="IPR001647">
    <property type="entry name" value="HTH_TetR"/>
</dbReference>
<proteinExistence type="predicted"/>
<dbReference type="RefSeq" id="WP_118380549.1">
    <property type="nucleotide sequence ID" value="NZ_CABJFJ010000003.1"/>
</dbReference>
<feature type="domain" description="HTH tetR-type" evidence="3">
    <location>
        <begin position="6"/>
        <end position="66"/>
    </location>
</feature>
<evidence type="ECO:0000313" key="4">
    <source>
        <dbReference type="EMBL" id="RHC66885.1"/>
    </source>
</evidence>
<dbReference type="PROSITE" id="PS50977">
    <property type="entry name" value="HTH_TETR_2"/>
    <property type="match status" value="1"/>
</dbReference>
<sequence>MRKESAGVTEALLKSAQLEFLTHGFHDASLRRISAGSGVSTNSIYTRFGDKEGLFEAIVKPAADGLMDIYMHSVNEAAEGIDIDEAVDSGNEGTDEVLDYVYEHFTAFKLIFCRSAGTSYEHFFDKLAGIEEEYYKEFAKKYAAPGVHISDFFIHVMCRTGWQYIYEIVSHDLPHEEAVDFMKNIRRYFYAGWQNVLGIEVLKKEPEKKNYKD</sequence>
<evidence type="ECO:0000313" key="5">
    <source>
        <dbReference type="Proteomes" id="UP000284621"/>
    </source>
</evidence>
<dbReference type="Pfam" id="PF00440">
    <property type="entry name" value="TetR_N"/>
    <property type="match status" value="1"/>
</dbReference>
<gene>
    <name evidence="4" type="ORF">DW833_03270</name>
</gene>
<organism evidence="4 5">
    <name type="scientific">Anaerobutyricum hallii</name>
    <dbReference type="NCBI Taxonomy" id="39488"/>
    <lineage>
        <taxon>Bacteria</taxon>
        <taxon>Bacillati</taxon>
        <taxon>Bacillota</taxon>
        <taxon>Clostridia</taxon>
        <taxon>Lachnospirales</taxon>
        <taxon>Lachnospiraceae</taxon>
        <taxon>Anaerobutyricum</taxon>
    </lineage>
</organism>
<dbReference type="GO" id="GO:0003677">
    <property type="term" value="F:DNA binding"/>
    <property type="evidence" value="ECO:0007669"/>
    <property type="project" value="UniProtKB-UniRule"/>
</dbReference>
<evidence type="ECO:0000259" key="3">
    <source>
        <dbReference type="PROSITE" id="PS50977"/>
    </source>
</evidence>
<dbReference type="SUPFAM" id="SSF46689">
    <property type="entry name" value="Homeodomain-like"/>
    <property type="match status" value="1"/>
</dbReference>
<name>A0A414B7W4_9FIRM</name>
<reference evidence="4 5" key="1">
    <citation type="submission" date="2018-08" db="EMBL/GenBank/DDBJ databases">
        <title>A genome reference for cultivated species of the human gut microbiota.</title>
        <authorList>
            <person name="Zou Y."/>
            <person name="Xue W."/>
            <person name="Luo G."/>
        </authorList>
    </citation>
    <scope>NUCLEOTIDE SEQUENCE [LARGE SCALE GENOMIC DNA]</scope>
    <source>
        <strain evidence="4 5">AM34-3LB</strain>
    </source>
</reference>
<dbReference type="EMBL" id="QSID01000003">
    <property type="protein sequence ID" value="RHC66885.1"/>
    <property type="molecule type" value="Genomic_DNA"/>
</dbReference>
<protein>
    <submittedName>
        <fullName evidence="4">TetR/AcrR family transcriptional regulator</fullName>
    </submittedName>
</protein>
<evidence type="ECO:0000256" key="2">
    <source>
        <dbReference type="PROSITE-ProRule" id="PRU00335"/>
    </source>
</evidence>
<accession>A0A414B7W4</accession>
<dbReference type="InterPro" id="IPR009057">
    <property type="entry name" value="Homeodomain-like_sf"/>
</dbReference>